<keyword evidence="8" id="KW-1185">Reference proteome</keyword>
<dbReference type="AlphaFoldDB" id="A0A1I8HNV9"/>
<feature type="region of interest" description="Disordered" evidence="6">
    <location>
        <begin position="135"/>
        <end position="213"/>
    </location>
</feature>
<evidence type="ECO:0000313" key="8">
    <source>
        <dbReference type="Proteomes" id="UP000095280"/>
    </source>
</evidence>
<feature type="region of interest" description="Disordered" evidence="6">
    <location>
        <begin position="866"/>
        <end position="949"/>
    </location>
</feature>
<feature type="compositionally biased region" description="Polar residues" evidence="6">
    <location>
        <begin position="159"/>
        <end position="182"/>
    </location>
</feature>
<accession>A0A1I8HNV9</accession>
<feature type="compositionally biased region" description="Polar residues" evidence="6">
    <location>
        <begin position="903"/>
        <end position="919"/>
    </location>
</feature>
<name>A0A1I8HNV9_9PLAT</name>
<protein>
    <recommendedName>
        <fullName evidence="4">Large ribosomal subunit protein eL14</fullName>
    </recommendedName>
    <alternativeName>
        <fullName evidence="5">60S ribosomal protein L14</fullName>
    </alternativeName>
</protein>
<feature type="compositionally biased region" description="Low complexity" evidence="6">
    <location>
        <begin position="866"/>
        <end position="877"/>
    </location>
</feature>
<dbReference type="PANTHER" id="PTHR11127:SF2">
    <property type="entry name" value="LARGE RIBOSOMAL SUBUNIT PROTEIN EL14"/>
    <property type="match status" value="1"/>
</dbReference>
<dbReference type="GO" id="GO:0003723">
    <property type="term" value="F:RNA binding"/>
    <property type="evidence" value="ECO:0007669"/>
    <property type="project" value="InterPro"/>
</dbReference>
<feature type="compositionally biased region" description="Pro residues" evidence="6">
    <location>
        <begin position="388"/>
        <end position="403"/>
    </location>
</feature>
<feature type="region of interest" description="Disordered" evidence="6">
    <location>
        <begin position="225"/>
        <end position="263"/>
    </location>
</feature>
<feature type="compositionally biased region" description="Low complexity" evidence="6">
    <location>
        <begin position="456"/>
        <end position="484"/>
    </location>
</feature>
<keyword evidence="3" id="KW-0687">Ribonucleoprotein</keyword>
<sequence length="1140" mass="122196">MGKLDKFVEVGRVAFIANGKDSGKVCAIAEIIDQNRVLIDGPCSGVRRQVCDMKRLHLTRFCIDLPHSARTAVVRRKWTAAKLDEKWKETSWAKKLESRRLRTNMSDFDRFKLARAKQIRNSIIALAAGKIRKEAKAKPNALRFRKPNKKPNCMRLGTQVGSSENTCTRPLPRSQASNSPQPAHTARPPRSRNSPGRRPLLPATPTLAIRRPSSEQCAWMRWPPLRQHGDATPIGVGNEQPAPTGIGAESRRPPDIGDGVPQAAGQVGQVNSTSIGRGQQLVGTADVQQAVVEAIAASATADEEESNCSEVRLRPEQLRTCHLDDRATLGQQVDNRRRKRLPSRVAALAVRQLHLCRYSNAGKAGAAHQAAARVHHNRSVSAAVRTPASPPAAPPPPPPPQAPPAASQLLSRRASGAAKRRSSAQASPRRSSASDVAASARASASPASRRVRRRSSSGWSRSASRRISAVLPSAVSRSSWSARLRASRRRSASDCAAESADLARPSAAASASPRIDGRAEPPVRPAFDARRLRPRQRGGASSGRVTRKRCHRDRRLRAGADCTNRRRSARNDRGWRGSSRCAGRRRRSAAPRQANPTWYDSVPNLLATCRRHPDSPADTGHPPSQFQSDSQPSRTGPRILGHFGRPGHQVIFAPIRIEPHQLPELRRRRRRLGVQRLRRSLPLESVGPGGRTAEVVQRPVGEDALDQAILKRVEGQHQARRAGLEQLSGQLEPAEKLNKFVVHRDPQRLRFVRQAIGQLFRRAQRSARPAATLNHGPGQPARHWLFAVGAKQSGEVAGLQPVDEIGGGWRVGLGRAAHAHVERPRHHRGGVGAGRQRLGQLSGKPSSGVTAGAKCGVEQQNPAAGAASSLAGANQQLGDSVRQHGRMRARRRRGSSRRLRAELQNSNTNSEAQSASSPSAKLGPAAPRPALRSWTRAPASSSASCASSGLSRSSSRLAIRLYGGPAQAVESGRPGVRALCGETPAHKLIEQCSGQETHLPSVSGEPAVLGAGPANRPHPGGRRHSHHLVHVAARINVGACGAAGGQAEDGGFVGDSVQTADTAQGGAATEQAEAAAKAAGRMRAAEQVSAEPIWQGQLLQQPVGKGGGLVWAGLHTCTSDQERLHEASSVRTALTSCLAS</sequence>
<feature type="compositionally biased region" description="Basic residues" evidence="6">
    <location>
        <begin position="545"/>
        <end position="557"/>
    </location>
</feature>
<dbReference type="Gene3D" id="6.10.250.2270">
    <property type="match status" value="1"/>
</dbReference>
<dbReference type="PANTHER" id="PTHR11127">
    <property type="entry name" value="60S RIBOSOMAL PROTEIN L14"/>
    <property type="match status" value="1"/>
</dbReference>
<organism evidence="8 9">
    <name type="scientific">Macrostomum lignano</name>
    <dbReference type="NCBI Taxonomy" id="282301"/>
    <lineage>
        <taxon>Eukaryota</taxon>
        <taxon>Metazoa</taxon>
        <taxon>Spiralia</taxon>
        <taxon>Lophotrochozoa</taxon>
        <taxon>Platyhelminthes</taxon>
        <taxon>Rhabditophora</taxon>
        <taxon>Macrostomorpha</taxon>
        <taxon>Macrostomida</taxon>
        <taxon>Macrostomidae</taxon>
        <taxon>Macrostomum</taxon>
    </lineage>
</organism>
<feature type="compositionally biased region" description="Low complexity" evidence="6">
    <location>
        <begin position="493"/>
        <end position="512"/>
    </location>
</feature>
<dbReference type="WBParaSite" id="maker-uti_cns_0007137-snap-gene-0.5-mRNA-1">
    <property type="protein sequence ID" value="maker-uti_cns_0007137-snap-gene-0.5-mRNA-1"/>
    <property type="gene ID" value="maker-uti_cns_0007137-snap-gene-0.5"/>
</dbReference>
<feature type="compositionally biased region" description="Low complexity" evidence="6">
    <location>
        <begin position="936"/>
        <end position="949"/>
    </location>
</feature>
<proteinExistence type="inferred from homology"/>
<feature type="domain" description="Large ribosomal subunit protein eL14" evidence="7">
    <location>
        <begin position="48"/>
        <end position="121"/>
    </location>
</feature>
<evidence type="ECO:0000256" key="2">
    <source>
        <dbReference type="ARBA" id="ARBA00022980"/>
    </source>
</evidence>
<feature type="compositionally biased region" description="Basic and acidic residues" evidence="6">
    <location>
        <begin position="515"/>
        <end position="531"/>
    </location>
</feature>
<reference evidence="9" key="1">
    <citation type="submission" date="2016-11" db="UniProtKB">
        <authorList>
            <consortium name="WormBaseParasite"/>
        </authorList>
    </citation>
    <scope>IDENTIFICATION</scope>
</reference>
<feature type="region of interest" description="Disordered" evidence="6">
    <location>
        <begin position="367"/>
        <end position="637"/>
    </location>
</feature>
<feature type="compositionally biased region" description="Basic residues" evidence="6">
    <location>
        <begin position="883"/>
        <end position="898"/>
    </location>
</feature>
<dbReference type="GO" id="GO:0042273">
    <property type="term" value="P:ribosomal large subunit biogenesis"/>
    <property type="evidence" value="ECO:0007669"/>
    <property type="project" value="TreeGrafter"/>
</dbReference>
<dbReference type="GO" id="GO:0022625">
    <property type="term" value="C:cytosolic large ribosomal subunit"/>
    <property type="evidence" value="ECO:0007669"/>
    <property type="project" value="TreeGrafter"/>
</dbReference>
<evidence type="ECO:0000256" key="1">
    <source>
        <dbReference type="ARBA" id="ARBA00006592"/>
    </source>
</evidence>
<evidence type="ECO:0000256" key="5">
    <source>
        <dbReference type="ARBA" id="ARBA00035318"/>
    </source>
</evidence>
<dbReference type="InterPro" id="IPR014722">
    <property type="entry name" value="Rib_uL2_dom2"/>
</dbReference>
<dbReference type="InterPro" id="IPR008991">
    <property type="entry name" value="Translation_prot_SH3-like_sf"/>
</dbReference>
<dbReference type="InterPro" id="IPR039660">
    <property type="entry name" value="Ribosomal_eL14"/>
</dbReference>
<keyword evidence="2" id="KW-0689">Ribosomal protein</keyword>
<comment type="similarity">
    <text evidence="1">Belongs to the eukaryotic ribosomal protein eL14 family.</text>
</comment>
<feature type="compositionally biased region" description="Low complexity" evidence="6">
    <location>
        <begin position="404"/>
        <end position="448"/>
    </location>
</feature>
<dbReference type="GO" id="GO:0003735">
    <property type="term" value="F:structural constituent of ribosome"/>
    <property type="evidence" value="ECO:0007669"/>
    <property type="project" value="InterPro"/>
</dbReference>
<dbReference type="Proteomes" id="UP000095280">
    <property type="component" value="Unplaced"/>
</dbReference>
<evidence type="ECO:0000313" key="9">
    <source>
        <dbReference type="WBParaSite" id="maker-uti_cns_0007137-snap-gene-0.5-mRNA-1"/>
    </source>
</evidence>
<evidence type="ECO:0000256" key="3">
    <source>
        <dbReference type="ARBA" id="ARBA00023274"/>
    </source>
</evidence>
<feature type="compositionally biased region" description="Low complexity" evidence="6">
    <location>
        <begin position="622"/>
        <end position="633"/>
    </location>
</feature>
<dbReference type="Gene3D" id="2.30.30.30">
    <property type="match status" value="1"/>
</dbReference>
<evidence type="ECO:0000256" key="6">
    <source>
        <dbReference type="SAM" id="MobiDB-lite"/>
    </source>
</evidence>
<feature type="compositionally biased region" description="Low complexity" evidence="6">
    <location>
        <begin position="191"/>
        <end position="201"/>
    </location>
</feature>
<evidence type="ECO:0000256" key="4">
    <source>
        <dbReference type="ARBA" id="ARBA00035215"/>
    </source>
</evidence>
<dbReference type="Pfam" id="PF01929">
    <property type="entry name" value="Ribosomal_L14e"/>
    <property type="match status" value="1"/>
</dbReference>
<evidence type="ECO:0000259" key="7">
    <source>
        <dbReference type="Pfam" id="PF01929"/>
    </source>
</evidence>
<dbReference type="GO" id="GO:0006412">
    <property type="term" value="P:translation"/>
    <property type="evidence" value="ECO:0007669"/>
    <property type="project" value="InterPro"/>
</dbReference>
<dbReference type="SUPFAM" id="SSF50104">
    <property type="entry name" value="Translation proteins SH3-like domain"/>
    <property type="match status" value="1"/>
</dbReference>
<dbReference type="InterPro" id="IPR002784">
    <property type="entry name" value="Ribosomal_eL14_dom"/>
</dbReference>
<feature type="region of interest" description="Disordered" evidence="6">
    <location>
        <begin position="818"/>
        <end position="853"/>
    </location>
</feature>
<dbReference type="CDD" id="cd23702">
    <property type="entry name" value="eL14"/>
    <property type="match status" value="1"/>
</dbReference>